<name>A0A0Z8KZJ1_STRSU</name>
<dbReference type="Gene3D" id="1.10.260.40">
    <property type="entry name" value="lambda repressor-like DNA-binding domains"/>
    <property type="match status" value="1"/>
</dbReference>
<proteinExistence type="predicted"/>
<evidence type="ECO:0000313" key="3">
    <source>
        <dbReference type="Proteomes" id="UP000074825"/>
    </source>
</evidence>
<protein>
    <submittedName>
        <fullName evidence="2">Transcriptional regulator</fullName>
    </submittedName>
</protein>
<dbReference type="InterPro" id="IPR001387">
    <property type="entry name" value="Cro/C1-type_HTH"/>
</dbReference>
<dbReference type="InterPro" id="IPR010982">
    <property type="entry name" value="Lambda_DNA-bd_dom_sf"/>
</dbReference>
<evidence type="ECO:0000259" key="1">
    <source>
        <dbReference type="Pfam" id="PF13443"/>
    </source>
</evidence>
<dbReference type="SUPFAM" id="SSF47413">
    <property type="entry name" value="lambda repressor-like DNA-binding domains"/>
    <property type="match status" value="1"/>
</dbReference>
<dbReference type="Proteomes" id="UP000074825">
    <property type="component" value="Unassembled WGS sequence"/>
</dbReference>
<dbReference type="AlphaFoldDB" id="A0A0Z8KZJ1"/>
<dbReference type="EMBL" id="FIIF01000010">
    <property type="protein sequence ID" value="CYV81534.1"/>
    <property type="molecule type" value="Genomic_DNA"/>
</dbReference>
<dbReference type="RefSeq" id="WP_044686483.1">
    <property type="nucleotide sequence ID" value="NZ_BCCM01000016.1"/>
</dbReference>
<organism evidence="2 3">
    <name type="scientific">Streptococcus suis</name>
    <dbReference type="NCBI Taxonomy" id="1307"/>
    <lineage>
        <taxon>Bacteria</taxon>
        <taxon>Bacillati</taxon>
        <taxon>Bacillota</taxon>
        <taxon>Bacilli</taxon>
        <taxon>Lactobacillales</taxon>
        <taxon>Streptococcaceae</taxon>
        <taxon>Streptococcus</taxon>
    </lineage>
</organism>
<sequence>MISYKPFYETLNKKGISEYYLIKVEKISAHTLHRMKLGEPITTKTIDKLCEILECNVEDIIKHELDEY</sequence>
<evidence type="ECO:0000313" key="2">
    <source>
        <dbReference type="EMBL" id="CYV81534.1"/>
    </source>
</evidence>
<dbReference type="Pfam" id="PF13443">
    <property type="entry name" value="HTH_26"/>
    <property type="match status" value="1"/>
</dbReference>
<feature type="domain" description="HTH cro/C1-type" evidence="1">
    <location>
        <begin position="11"/>
        <end position="64"/>
    </location>
</feature>
<reference evidence="2 3" key="1">
    <citation type="submission" date="2016-02" db="EMBL/GenBank/DDBJ databases">
        <authorList>
            <consortium name="Pathogen Informatics"/>
        </authorList>
    </citation>
    <scope>NUCLEOTIDE SEQUENCE [LARGE SCALE GENOMIC DNA]</scope>
    <source>
        <strain evidence="2 3">LSS82</strain>
    </source>
</reference>
<accession>A0A0Z8KZJ1</accession>
<gene>
    <name evidence="2" type="ORF">ERS132444_01414</name>
</gene>
<dbReference type="GO" id="GO:0003677">
    <property type="term" value="F:DNA binding"/>
    <property type="evidence" value="ECO:0007669"/>
    <property type="project" value="InterPro"/>
</dbReference>